<accession>A0A839SVJ9</accession>
<gene>
    <name evidence="2" type="ORF">FHR98_003142</name>
</gene>
<dbReference type="RefSeq" id="WP_221205933.1">
    <property type="nucleotide sequence ID" value="NZ_JACHXA010000011.1"/>
</dbReference>
<evidence type="ECO:0000313" key="2">
    <source>
        <dbReference type="EMBL" id="MBB3066831.1"/>
    </source>
</evidence>
<keyword evidence="3" id="KW-1185">Reference proteome</keyword>
<keyword evidence="1" id="KW-0732">Signal</keyword>
<protein>
    <submittedName>
        <fullName evidence="2">Uncharacterized protein</fullName>
    </submittedName>
</protein>
<reference evidence="2 3" key="1">
    <citation type="submission" date="2020-08" db="EMBL/GenBank/DDBJ databases">
        <title>Genomic Encyclopedia of Type Strains, Phase III (KMG-III): the genomes of soil and plant-associated and newly described type strains.</title>
        <authorList>
            <person name="Whitman W."/>
        </authorList>
    </citation>
    <scope>NUCLEOTIDE SEQUENCE [LARGE SCALE GENOMIC DNA]</scope>
    <source>
        <strain evidence="2 3">CECT 8803</strain>
    </source>
</reference>
<dbReference type="Proteomes" id="UP000581135">
    <property type="component" value="Unassembled WGS sequence"/>
</dbReference>
<evidence type="ECO:0000256" key="1">
    <source>
        <dbReference type="SAM" id="SignalP"/>
    </source>
</evidence>
<name>A0A839SVJ9_9PROT</name>
<comment type="caution">
    <text evidence="2">The sequence shown here is derived from an EMBL/GenBank/DDBJ whole genome shotgun (WGS) entry which is preliminary data.</text>
</comment>
<feature type="chain" id="PRO_5032535058" evidence="1">
    <location>
        <begin position="24"/>
        <end position="163"/>
    </location>
</feature>
<sequence>MSVSRQILQSAMALGLFMSASFGTIITMPAGQAKAAKPEAVTLTGELIDSFCYLSGVMGGPEAVVGTAHHKCALWCAAGGIPVGLLSEDGTVYMILQVEGDSSAAPPPSLFPKMSHKVTVDGEVYRRDGINYLIIRNLSSDAGIVNMTHEDFGVVPPFALPAE</sequence>
<proteinExistence type="predicted"/>
<organism evidence="2 3">
    <name type="scientific">Limibacillus halophilus</name>
    <dbReference type="NCBI Taxonomy" id="1579333"/>
    <lineage>
        <taxon>Bacteria</taxon>
        <taxon>Pseudomonadati</taxon>
        <taxon>Pseudomonadota</taxon>
        <taxon>Alphaproteobacteria</taxon>
        <taxon>Rhodospirillales</taxon>
        <taxon>Rhodovibrionaceae</taxon>
        <taxon>Limibacillus</taxon>
    </lineage>
</organism>
<dbReference type="AlphaFoldDB" id="A0A839SVJ9"/>
<feature type="signal peptide" evidence="1">
    <location>
        <begin position="1"/>
        <end position="23"/>
    </location>
</feature>
<dbReference type="EMBL" id="JACHXA010000011">
    <property type="protein sequence ID" value="MBB3066831.1"/>
    <property type="molecule type" value="Genomic_DNA"/>
</dbReference>
<evidence type="ECO:0000313" key="3">
    <source>
        <dbReference type="Proteomes" id="UP000581135"/>
    </source>
</evidence>